<dbReference type="Proteomes" id="UP000001745">
    <property type="component" value="Unassembled WGS sequence"/>
</dbReference>
<dbReference type="OrthoDB" id="308690at2759"/>
<dbReference type="GO" id="GO:1990810">
    <property type="term" value="P:microtubule anchoring at mitotic spindle pole body"/>
    <property type="evidence" value="ECO:0007669"/>
    <property type="project" value="TreeGrafter"/>
</dbReference>
<dbReference type="InterPro" id="IPR036322">
    <property type="entry name" value="WD40_repeat_dom_sf"/>
</dbReference>
<dbReference type="HOGENOM" id="CLU_024072_1_0_1"/>
<dbReference type="Gene3D" id="2.130.10.10">
    <property type="entry name" value="YVTN repeat-like/Quinoprotein amine dehydrogenase"/>
    <property type="match status" value="2"/>
</dbReference>
<dbReference type="SUPFAM" id="SSF50978">
    <property type="entry name" value="WD40 repeat-like"/>
    <property type="match status" value="1"/>
</dbReference>
<dbReference type="RefSeq" id="XP_002478410.1">
    <property type="nucleotide sequence ID" value="XM_002478365.1"/>
</dbReference>
<dbReference type="OMA" id="CWHLNGD"/>
<dbReference type="PANTHER" id="PTHR16220">
    <property type="entry name" value="WD REPEAT PROTEIN 8-RELATED"/>
    <property type="match status" value="1"/>
</dbReference>
<reference evidence="2" key="1">
    <citation type="journal article" date="2015" name="Genome Announc.">
        <title>Genome sequence of the AIDS-associated pathogen Penicillium marneffei (ATCC18224) and its near taxonomic relative Talaromyces stipitatus (ATCC10500).</title>
        <authorList>
            <person name="Nierman W.C."/>
            <person name="Fedorova-Abrams N.D."/>
            <person name="Andrianopoulos A."/>
        </authorList>
    </citation>
    <scope>NUCLEOTIDE SEQUENCE [LARGE SCALE GENOMIC DNA]</scope>
    <source>
        <strain evidence="2">ATCC 10500 / CBS 375.48 / QM 6759 / NRRL 1006</strain>
    </source>
</reference>
<dbReference type="AlphaFoldDB" id="B8M0R4"/>
<proteinExistence type="predicted"/>
<name>B8M0R4_TALSN</name>
<dbReference type="PhylomeDB" id="B8M0R4"/>
<evidence type="ECO:0000313" key="1">
    <source>
        <dbReference type="EMBL" id="EED21447.1"/>
    </source>
</evidence>
<protein>
    <submittedName>
        <fullName evidence="1">WD40 domain protein</fullName>
    </submittedName>
</protein>
<dbReference type="GO" id="GO:1990811">
    <property type="term" value="C:MWP complex"/>
    <property type="evidence" value="ECO:0007669"/>
    <property type="project" value="TreeGrafter"/>
</dbReference>
<dbReference type="GeneID" id="8110086"/>
<dbReference type="PANTHER" id="PTHR16220:SF0">
    <property type="entry name" value="WD REPEAT-CONTAINING PROTEIN WRAP73"/>
    <property type="match status" value="1"/>
</dbReference>
<evidence type="ECO:0000313" key="2">
    <source>
        <dbReference type="Proteomes" id="UP000001745"/>
    </source>
</evidence>
<dbReference type="InterPro" id="IPR015943">
    <property type="entry name" value="WD40/YVTN_repeat-like_dom_sf"/>
</dbReference>
<dbReference type="EMBL" id="EQ962653">
    <property type="protein sequence ID" value="EED21447.1"/>
    <property type="molecule type" value="Genomic_DNA"/>
</dbReference>
<dbReference type="GO" id="GO:0005815">
    <property type="term" value="C:microtubule organizing center"/>
    <property type="evidence" value="ECO:0007669"/>
    <property type="project" value="TreeGrafter"/>
</dbReference>
<dbReference type="VEuPathDB" id="FungiDB:TSTA_086800"/>
<accession>B8M0R4</accession>
<gene>
    <name evidence="1" type="ORF">TSTA_086800</name>
</gene>
<dbReference type="STRING" id="441959.B8M0R4"/>
<keyword evidence="2" id="KW-1185">Reference proteome</keyword>
<dbReference type="eggNOG" id="KOG4497">
    <property type="taxonomic scope" value="Eukaryota"/>
</dbReference>
<organism evidence="1 2">
    <name type="scientific">Talaromyces stipitatus (strain ATCC 10500 / CBS 375.48 / QM 6759 / NRRL 1006)</name>
    <name type="common">Penicillium stipitatum</name>
    <dbReference type="NCBI Taxonomy" id="441959"/>
    <lineage>
        <taxon>Eukaryota</taxon>
        <taxon>Fungi</taxon>
        <taxon>Dikarya</taxon>
        <taxon>Ascomycota</taxon>
        <taxon>Pezizomycotina</taxon>
        <taxon>Eurotiomycetes</taxon>
        <taxon>Eurotiomycetidae</taxon>
        <taxon>Eurotiales</taxon>
        <taxon>Trichocomaceae</taxon>
        <taxon>Talaromyces</taxon>
        <taxon>Talaromyces sect. Talaromyces</taxon>
    </lineage>
</organism>
<dbReference type="InParanoid" id="B8M0R4"/>
<sequence length="511" mass="56119">MALHGTNGGSAIVTVSTDGSYIVRVHGKEVSVHSAIPVEGSHFLRSIKLQEAFSSQLKFVKVSQSDSTADGNSGTRMQIEDESQLNLVSQRRLLCASSNRILVWQINSLEWHADIENIEPSVGTIEFGASDDEAILFHSWSSKVTIFNLESASSLIIKSPKFYNPSSMGHGYRPLTRQLAILLKPEASDLLTIHEACSYDTIAKVTLPTVDAQGLKWSPDGRWIAIWDAASNGTKVLVYTADGQLYRAYTGRSDIENTHDLGVKCIEWTPLKRRHSNSEILAVGKYDGTVDLLNTRTFSCSTTLSHTFSINDKSPPVWRERMSPDGKLEYAEAASSSAFVTPGSDSTIQLPKGVSSLQFSPHGELLATIEQTQPNIVWIWAMTATPTLETALVHEHNVKNITWHAKNQELLITTANNTLAVIHLWSKERPPVIAEIPIPRSEAGRYSVTWVKSTVPEESCLFWFNNTDDAVLGCVIVDDQTNTQGRASFNSLYMVSRSGLMGAPAETSGAN</sequence>
<dbReference type="InterPro" id="IPR052778">
    <property type="entry name" value="Centrosome-WD_assoc"/>
</dbReference>